<dbReference type="FunFam" id="1.25.10.10:FF:000131">
    <property type="entry name" value="Vacuolar protein 8"/>
    <property type="match status" value="1"/>
</dbReference>
<comment type="function">
    <text evidence="8">Functions in both vacuole inheritance and protein targeting from the cytoplasm to vacuole.</text>
</comment>
<evidence type="ECO:0000313" key="13">
    <source>
        <dbReference type="Proteomes" id="UP000886523"/>
    </source>
</evidence>
<evidence type="ECO:0000256" key="11">
    <source>
        <dbReference type="SAM" id="MobiDB-lite"/>
    </source>
</evidence>
<evidence type="ECO:0000256" key="5">
    <source>
        <dbReference type="ARBA" id="ARBA00022737"/>
    </source>
</evidence>
<keyword evidence="13" id="KW-1185">Reference proteome</keyword>
<proteinExistence type="inferred from homology"/>
<dbReference type="AlphaFoldDB" id="A0A9P6AVH2"/>
<evidence type="ECO:0000256" key="1">
    <source>
        <dbReference type="ARBA" id="ARBA00004592"/>
    </source>
</evidence>
<sequence length="607" mass="65492">MGNCCSYCFPSRRSHAYEPLLLESEREAVADLLQYLENRTSTNFFEGQPLAALTILSFSDNVDLQRSAALAFAEITEKEVRQVGRDTLDPVLFLLSSHDTEVQRAASAALGNLAVNTENKLLIVRLGGLEPLIRQMLSPNVEVQCNAVGCITNLATHDENKTKIAKSGALVPLTRMARSNDMRVQRNATGALLNMTHSDENRQQLVAAGAIPVLVNLLKSPDTDVQYYCTTALSNIAVDAQNRKRLATTEQKLVHSLVALMDSQSLKVQCQAALALRNLASDEKYQVDIVKADGLPPLLRLLNSSYLPLILSAAACVRNVSIHPLNESPIIEAGFLNPLIDLLSFGENEEVQCHAISTLRNLAASSEKNKGQIVQAGAVQKIKDLVLSVPLNVQSEMTACIAVLALSDDLKPLLLEMGICEVLIPLTNSPSIEVQGNSAAAIGNLSSKDGRTSSDDYAPFNDVWDKPEGGLHQYLWRFLSSTDATFQHIAVWTIVQLLESGDPELIQNIRSSSLLTPHIAQLAASQTSTPTGSTLGSRSQSFSDEGGDGGAAEIATLARRILEITEEGPDGVHSPPSDNKAGSAPGDEDVLRKSVREALQRPPPTDE</sequence>
<protein>
    <recommendedName>
        <fullName evidence="9">Vacuolar protein 8</fullName>
    </recommendedName>
</protein>
<keyword evidence="5" id="KW-0677">Repeat</keyword>
<keyword evidence="4" id="KW-0519">Myristate</keyword>
<name>A0A9P6AVH2_9AGAM</name>
<feature type="repeat" description="ARM" evidence="10">
    <location>
        <begin position="209"/>
        <end position="246"/>
    </location>
</feature>
<keyword evidence="6" id="KW-0472">Membrane</keyword>
<dbReference type="FunFam" id="1.25.10.10:FF:000128">
    <property type="entry name" value="Vacuolar protein-like protein 8"/>
    <property type="match status" value="1"/>
</dbReference>
<feature type="repeat" description="ARM" evidence="10">
    <location>
        <begin position="127"/>
        <end position="169"/>
    </location>
</feature>
<gene>
    <name evidence="12" type="ORF">BS47DRAFT_1330066</name>
</gene>
<feature type="repeat" description="ARM" evidence="10">
    <location>
        <begin position="168"/>
        <end position="210"/>
    </location>
</feature>
<keyword evidence="7" id="KW-0449">Lipoprotein</keyword>
<evidence type="ECO:0000256" key="9">
    <source>
        <dbReference type="ARBA" id="ARBA00026209"/>
    </source>
</evidence>
<dbReference type="SMART" id="SM00185">
    <property type="entry name" value="ARM"/>
    <property type="match status" value="9"/>
</dbReference>
<feature type="repeat" description="ARM" evidence="10">
    <location>
        <begin position="252"/>
        <end position="294"/>
    </location>
</feature>
<reference evidence="12" key="1">
    <citation type="journal article" date="2020" name="Nat. Commun.">
        <title>Large-scale genome sequencing of mycorrhizal fungi provides insights into the early evolution of symbiotic traits.</title>
        <authorList>
            <person name="Miyauchi S."/>
            <person name="Kiss E."/>
            <person name="Kuo A."/>
            <person name="Drula E."/>
            <person name="Kohler A."/>
            <person name="Sanchez-Garcia M."/>
            <person name="Morin E."/>
            <person name="Andreopoulos B."/>
            <person name="Barry K.W."/>
            <person name="Bonito G."/>
            <person name="Buee M."/>
            <person name="Carver A."/>
            <person name="Chen C."/>
            <person name="Cichocki N."/>
            <person name="Clum A."/>
            <person name="Culley D."/>
            <person name="Crous P.W."/>
            <person name="Fauchery L."/>
            <person name="Girlanda M."/>
            <person name="Hayes R.D."/>
            <person name="Keri Z."/>
            <person name="LaButti K."/>
            <person name="Lipzen A."/>
            <person name="Lombard V."/>
            <person name="Magnuson J."/>
            <person name="Maillard F."/>
            <person name="Murat C."/>
            <person name="Nolan M."/>
            <person name="Ohm R.A."/>
            <person name="Pangilinan J."/>
            <person name="Pereira M.F."/>
            <person name="Perotto S."/>
            <person name="Peter M."/>
            <person name="Pfister S."/>
            <person name="Riley R."/>
            <person name="Sitrit Y."/>
            <person name="Stielow J.B."/>
            <person name="Szollosi G."/>
            <person name="Zifcakova L."/>
            <person name="Stursova M."/>
            <person name="Spatafora J.W."/>
            <person name="Tedersoo L."/>
            <person name="Vaario L.M."/>
            <person name="Yamada A."/>
            <person name="Yan M."/>
            <person name="Wang P."/>
            <person name="Xu J."/>
            <person name="Bruns T."/>
            <person name="Baldrian P."/>
            <person name="Vilgalys R."/>
            <person name="Dunand C."/>
            <person name="Henrissat B."/>
            <person name="Grigoriev I.V."/>
            <person name="Hibbett D."/>
            <person name="Nagy L.G."/>
            <person name="Martin F.M."/>
        </authorList>
    </citation>
    <scope>NUCLEOTIDE SEQUENCE</scope>
    <source>
        <strain evidence="12">UP504</strain>
    </source>
</reference>
<feature type="compositionally biased region" description="Basic and acidic residues" evidence="11">
    <location>
        <begin position="589"/>
        <end position="599"/>
    </location>
</feature>
<keyword evidence="3" id="KW-0926">Vacuole</keyword>
<feature type="compositionally biased region" description="Polar residues" evidence="11">
    <location>
        <begin position="525"/>
        <end position="543"/>
    </location>
</feature>
<organism evidence="12 13">
    <name type="scientific">Hydnum rufescens UP504</name>
    <dbReference type="NCBI Taxonomy" id="1448309"/>
    <lineage>
        <taxon>Eukaryota</taxon>
        <taxon>Fungi</taxon>
        <taxon>Dikarya</taxon>
        <taxon>Basidiomycota</taxon>
        <taxon>Agaricomycotina</taxon>
        <taxon>Agaricomycetes</taxon>
        <taxon>Cantharellales</taxon>
        <taxon>Hydnaceae</taxon>
        <taxon>Hydnum</taxon>
    </lineage>
</organism>
<dbReference type="EMBL" id="MU128982">
    <property type="protein sequence ID" value="KAF9512733.1"/>
    <property type="molecule type" value="Genomic_DNA"/>
</dbReference>
<evidence type="ECO:0000256" key="4">
    <source>
        <dbReference type="ARBA" id="ARBA00022707"/>
    </source>
</evidence>
<accession>A0A9P6AVH2</accession>
<dbReference type="PANTHER" id="PTHR47249">
    <property type="entry name" value="VACUOLAR PROTEIN 8"/>
    <property type="match status" value="1"/>
</dbReference>
<dbReference type="Proteomes" id="UP000886523">
    <property type="component" value="Unassembled WGS sequence"/>
</dbReference>
<dbReference type="OrthoDB" id="7537227at2759"/>
<dbReference type="InterPro" id="IPR016024">
    <property type="entry name" value="ARM-type_fold"/>
</dbReference>
<evidence type="ECO:0000313" key="12">
    <source>
        <dbReference type="EMBL" id="KAF9512733.1"/>
    </source>
</evidence>
<dbReference type="InterPro" id="IPR000225">
    <property type="entry name" value="Armadillo"/>
</dbReference>
<dbReference type="GO" id="GO:0000329">
    <property type="term" value="C:fungal-type vacuole membrane"/>
    <property type="evidence" value="ECO:0007669"/>
    <property type="project" value="TreeGrafter"/>
</dbReference>
<feature type="repeat" description="ARM" evidence="10">
    <location>
        <begin position="334"/>
        <end position="377"/>
    </location>
</feature>
<comment type="caution">
    <text evidence="12">The sequence shown here is derived from an EMBL/GenBank/DDBJ whole genome shotgun (WGS) entry which is preliminary data.</text>
</comment>
<evidence type="ECO:0000256" key="10">
    <source>
        <dbReference type="PROSITE-ProRule" id="PRU00259"/>
    </source>
</evidence>
<dbReference type="FunFam" id="1.25.10.10:FF:000236">
    <property type="entry name" value="Vacuolar protein 8, variant"/>
    <property type="match status" value="1"/>
</dbReference>
<evidence type="ECO:0000256" key="2">
    <source>
        <dbReference type="ARBA" id="ARBA00005462"/>
    </source>
</evidence>
<feature type="region of interest" description="Disordered" evidence="11">
    <location>
        <begin position="562"/>
        <end position="607"/>
    </location>
</feature>
<comment type="similarity">
    <text evidence="2">Belongs to the beta-catenin family.</text>
</comment>
<comment type="subcellular location">
    <subcellularLocation>
        <location evidence="1">Vacuole membrane</location>
        <topology evidence="1">Lipid-anchor</topology>
    </subcellularLocation>
</comment>
<dbReference type="InterPro" id="IPR011989">
    <property type="entry name" value="ARM-like"/>
</dbReference>
<dbReference type="InterPro" id="IPR045156">
    <property type="entry name" value="Vac8"/>
</dbReference>
<evidence type="ECO:0000256" key="3">
    <source>
        <dbReference type="ARBA" id="ARBA00022554"/>
    </source>
</evidence>
<feature type="repeat" description="ARM" evidence="10">
    <location>
        <begin position="86"/>
        <end position="128"/>
    </location>
</feature>
<dbReference type="GO" id="GO:0071562">
    <property type="term" value="P:nucleus-vacuole junction assembly"/>
    <property type="evidence" value="ECO:0007669"/>
    <property type="project" value="InterPro"/>
</dbReference>
<feature type="repeat" description="ARM" evidence="10">
    <location>
        <begin position="293"/>
        <end position="335"/>
    </location>
</feature>
<dbReference type="GO" id="GO:0043495">
    <property type="term" value="F:protein-membrane adaptor activity"/>
    <property type="evidence" value="ECO:0007669"/>
    <property type="project" value="InterPro"/>
</dbReference>
<evidence type="ECO:0000256" key="6">
    <source>
        <dbReference type="ARBA" id="ARBA00023136"/>
    </source>
</evidence>
<dbReference type="PANTHER" id="PTHR47249:SF1">
    <property type="entry name" value="VACUOLAR PROTEIN 8"/>
    <property type="match status" value="1"/>
</dbReference>
<dbReference type="SUPFAM" id="SSF48371">
    <property type="entry name" value="ARM repeat"/>
    <property type="match status" value="1"/>
</dbReference>
<feature type="region of interest" description="Disordered" evidence="11">
    <location>
        <begin position="525"/>
        <end position="550"/>
    </location>
</feature>
<dbReference type="Pfam" id="PF00514">
    <property type="entry name" value="Arm"/>
    <property type="match status" value="6"/>
</dbReference>
<dbReference type="Gene3D" id="1.25.10.10">
    <property type="entry name" value="Leucine-rich Repeat Variant"/>
    <property type="match status" value="3"/>
</dbReference>
<dbReference type="GO" id="GO:0000045">
    <property type="term" value="P:autophagosome assembly"/>
    <property type="evidence" value="ECO:0007669"/>
    <property type="project" value="TreeGrafter"/>
</dbReference>
<dbReference type="PROSITE" id="PS50176">
    <property type="entry name" value="ARM_REPEAT"/>
    <property type="match status" value="7"/>
</dbReference>
<evidence type="ECO:0000256" key="7">
    <source>
        <dbReference type="ARBA" id="ARBA00023288"/>
    </source>
</evidence>
<evidence type="ECO:0000256" key="8">
    <source>
        <dbReference type="ARBA" id="ARBA00024821"/>
    </source>
</evidence>